<dbReference type="EMBL" id="BNEC01000005">
    <property type="protein sequence ID" value="GHI74201.1"/>
    <property type="molecule type" value="Genomic_DNA"/>
</dbReference>
<dbReference type="Proteomes" id="UP000613974">
    <property type="component" value="Unassembled WGS sequence"/>
</dbReference>
<evidence type="ECO:0000313" key="1">
    <source>
        <dbReference type="EMBL" id="GHI74201.1"/>
    </source>
</evidence>
<comment type="caution">
    <text evidence="1">The sequence shown here is derived from an EMBL/GenBank/DDBJ whole genome shotgun (WGS) entry which is preliminary data.</text>
</comment>
<protein>
    <submittedName>
        <fullName evidence="1">Uncharacterized protein</fullName>
    </submittedName>
</protein>
<organism evidence="1 2">
    <name type="scientific">Streptomyces nojiriensis</name>
    <dbReference type="NCBI Taxonomy" id="66374"/>
    <lineage>
        <taxon>Bacteria</taxon>
        <taxon>Bacillati</taxon>
        <taxon>Actinomycetota</taxon>
        <taxon>Actinomycetes</taxon>
        <taxon>Kitasatosporales</taxon>
        <taxon>Streptomycetaceae</taxon>
        <taxon>Streptomyces</taxon>
    </lineage>
</organism>
<name>A0ABQ3T1F7_9ACTN</name>
<proteinExistence type="predicted"/>
<evidence type="ECO:0000313" key="2">
    <source>
        <dbReference type="Proteomes" id="UP000613974"/>
    </source>
</evidence>
<reference evidence="2" key="1">
    <citation type="submission" date="2023-07" db="EMBL/GenBank/DDBJ databases">
        <title>Whole genome shotgun sequence of Streptomyces nojiriensis NBRC 13794.</title>
        <authorList>
            <person name="Komaki H."/>
            <person name="Tamura T."/>
        </authorList>
    </citation>
    <scope>NUCLEOTIDE SEQUENCE [LARGE SCALE GENOMIC DNA]</scope>
    <source>
        <strain evidence="2">NBRC 13794</strain>
    </source>
</reference>
<gene>
    <name evidence="1" type="ORF">Snoj_81190</name>
</gene>
<dbReference type="GeneID" id="95592416"/>
<sequence length="192" mass="22125">MSVFDKNMRVNGRVRFYEKTPEIIAAQRALIDDQTVFCQRIAFTRCADPRVDILCVVEDAYAWLCADWVNQQHRKEQALRQLVHHYARKAMSERKDLWTGKHWHEVQYATLFADVADEEVMKGLRVIDAMPEAMKRVFEARRVYAYPMTVAAARLRVSRNSVGTTKADARIGKVTDLDAVVKFFADHMEGGS</sequence>
<accession>A0ABQ3T1F7</accession>
<dbReference type="RefSeq" id="WP_189732687.1">
    <property type="nucleotide sequence ID" value="NZ_BMRL01000001.1"/>
</dbReference>
<keyword evidence="2" id="KW-1185">Reference proteome</keyword>